<dbReference type="EMBL" id="VFLP01000018">
    <property type="protein sequence ID" value="TRX95094.1"/>
    <property type="molecule type" value="Genomic_DNA"/>
</dbReference>
<evidence type="ECO:0000313" key="4">
    <source>
        <dbReference type="Proteomes" id="UP000319160"/>
    </source>
</evidence>
<evidence type="ECO:0000256" key="1">
    <source>
        <dbReference type="SAM" id="MobiDB-lite"/>
    </source>
</evidence>
<accession>A0A553I4G3</accession>
<name>A0A553I4G3_9PEZI</name>
<dbReference type="OrthoDB" id="5599753at2759"/>
<feature type="transmembrane region" description="Helical" evidence="2">
    <location>
        <begin position="27"/>
        <end position="48"/>
    </location>
</feature>
<dbReference type="Proteomes" id="UP000319160">
    <property type="component" value="Unassembled WGS sequence"/>
</dbReference>
<keyword evidence="2" id="KW-1133">Transmembrane helix</keyword>
<comment type="caution">
    <text evidence="3">The sequence shown here is derived from an EMBL/GenBank/DDBJ whole genome shotgun (WGS) entry which is preliminary data.</text>
</comment>
<feature type="region of interest" description="Disordered" evidence="1">
    <location>
        <begin position="58"/>
        <end position="86"/>
    </location>
</feature>
<evidence type="ECO:0000256" key="2">
    <source>
        <dbReference type="SAM" id="Phobius"/>
    </source>
</evidence>
<keyword evidence="2" id="KW-0812">Transmembrane</keyword>
<protein>
    <submittedName>
        <fullName evidence="3">Uncharacterized protein</fullName>
    </submittedName>
</protein>
<keyword evidence="2" id="KW-0472">Membrane</keyword>
<sequence length="299" mass="32548">MGSHNSLAMPRLSILIPWGKGGAKGSLPVALLAAAPIVLPVAYMVYVLRQSAQRTTASATITPPDPLVGKPLKTKENSEAGEVDGGSDTLAILPAVLAAPDNYVISRERIVSEAIPLDEILVISLQDKEGGIGTKGRRRGLLETYLATTMRMFTWTPQAFVMKSMVSRLSDGAAHAKTFSSAYLDACTFEAGDRVCGVYRVRERVRDPRGMRIVLDLSPPEGWKGPVVSGVLDCGFFVEKKGDESFVRFVNETVLWRRKDEKPTLLEGTVSRWLHTLMVGWMMVRGVEAVTGKNKAMTA</sequence>
<gene>
    <name evidence="3" type="ORF">FHL15_004179</name>
</gene>
<reference evidence="4" key="1">
    <citation type="submission" date="2019-06" db="EMBL/GenBank/DDBJ databases">
        <title>Draft genome sequence of the griseofulvin-producing fungus Xylaria cubensis strain G536.</title>
        <authorList>
            <person name="Mead M.E."/>
            <person name="Raja H.A."/>
            <person name="Steenwyk J.L."/>
            <person name="Knowles S.L."/>
            <person name="Oberlies N.H."/>
            <person name="Rokas A."/>
        </authorList>
    </citation>
    <scope>NUCLEOTIDE SEQUENCE [LARGE SCALE GENOMIC DNA]</scope>
    <source>
        <strain evidence="4">G536</strain>
    </source>
</reference>
<dbReference type="AlphaFoldDB" id="A0A553I4G3"/>
<organism evidence="3 4">
    <name type="scientific">Xylaria flabelliformis</name>
    <dbReference type="NCBI Taxonomy" id="2512241"/>
    <lineage>
        <taxon>Eukaryota</taxon>
        <taxon>Fungi</taxon>
        <taxon>Dikarya</taxon>
        <taxon>Ascomycota</taxon>
        <taxon>Pezizomycotina</taxon>
        <taxon>Sordariomycetes</taxon>
        <taxon>Xylariomycetidae</taxon>
        <taxon>Xylariales</taxon>
        <taxon>Xylariaceae</taxon>
        <taxon>Xylaria</taxon>
    </lineage>
</organism>
<proteinExistence type="predicted"/>
<evidence type="ECO:0000313" key="3">
    <source>
        <dbReference type="EMBL" id="TRX95094.1"/>
    </source>
</evidence>
<keyword evidence="4" id="KW-1185">Reference proteome</keyword>